<accession>A0A1G6BXD1</accession>
<gene>
    <name evidence="12" type="ORF">SAMN02927930_00984</name>
</gene>
<comment type="similarity">
    <text evidence="3">Belongs to the FliH family.</text>
</comment>
<name>A0A1G6BXD1_9GAMM</name>
<dbReference type="OrthoDB" id="6415116at2"/>
<dbReference type="Pfam" id="PF02108">
    <property type="entry name" value="FliH"/>
    <property type="match status" value="1"/>
</dbReference>
<feature type="domain" description="Flagellar assembly protein FliH/Type III secretion system HrpE" evidence="11">
    <location>
        <begin position="105"/>
        <end position="231"/>
    </location>
</feature>
<keyword evidence="12" id="KW-0966">Cell projection</keyword>
<dbReference type="PRINTS" id="PR01003">
    <property type="entry name" value="FLGFLIH"/>
</dbReference>
<comment type="function">
    <text evidence="1">Needed for flagellar regrowth and assembly.</text>
</comment>
<keyword evidence="6" id="KW-0963">Cytoplasm</keyword>
<evidence type="ECO:0000256" key="9">
    <source>
        <dbReference type="ARBA" id="ARBA00023225"/>
    </source>
</evidence>
<dbReference type="EMBL" id="FMXN01000004">
    <property type="protein sequence ID" value="SDB25303.1"/>
    <property type="molecule type" value="Genomic_DNA"/>
</dbReference>
<keyword evidence="9" id="KW-1006">Bacterial flagellum protein export</keyword>
<evidence type="ECO:0000256" key="10">
    <source>
        <dbReference type="SAM" id="MobiDB-lite"/>
    </source>
</evidence>
<dbReference type="PANTHER" id="PTHR34982:SF1">
    <property type="entry name" value="FLAGELLAR ASSEMBLY PROTEIN FLIH"/>
    <property type="match status" value="1"/>
</dbReference>
<evidence type="ECO:0000259" key="11">
    <source>
        <dbReference type="Pfam" id="PF02108"/>
    </source>
</evidence>
<dbReference type="GO" id="GO:0005829">
    <property type="term" value="C:cytosol"/>
    <property type="evidence" value="ECO:0007669"/>
    <property type="project" value="TreeGrafter"/>
</dbReference>
<dbReference type="InterPro" id="IPR051472">
    <property type="entry name" value="T3SS_Stator/FliH"/>
</dbReference>
<dbReference type="Proteomes" id="UP000199626">
    <property type="component" value="Unassembled WGS sequence"/>
</dbReference>
<evidence type="ECO:0000256" key="7">
    <source>
        <dbReference type="ARBA" id="ARBA00022795"/>
    </source>
</evidence>
<keyword evidence="12" id="KW-0969">Cilium</keyword>
<dbReference type="InterPro" id="IPR000563">
    <property type="entry name" value="Flag_FliH"/>
</dbReference>
<evidence type="ECO:0000256" key="6">
    <source>
        <dbReference type="ARBA" id="ARBA00022490"/>
    </source>
</evidence>
<keyword evidence="7" id="KW-1005">Bacterial flagellum biogenesis</keyword>
<evidence type="ECO:0000313" key="13">
    <source>
        <dbReference type="Proteomes" id="UP000199626"/>
    </source>
</evidence>
<dbReference type="GO" id="GO:0044781">
    <property type="term" value="P:bacterial-type flagellum organization"/>
    <property type="evidence" value="ECO:0007669"/>
    <property type="project" value="UniProtKB-KW"/>
</dbReference>
<proteinExistence type="inferred from homology"/>
<evidence type="ECO:0000256" key="5">
    <source>
        <dbReference type="ARBA" id="ARBA00022448"/>
    </source>
</evidence>
<organism evidence="12 13">
    <name type="scientific">Pseudidiomarina indica</name>
    <dbReference type="NCBI Taxonomy" id="1159017"/>
    <lineage>
        <taxon>Bacteria</taxon>
        <taxon>Pseudomonadati</taxon>
        <taxon>Pseudomonadota</taxon>
        <taxon>Gammaproteobacteria</taxon>
        <taxon>Alteromonadales</taxon>
        <taxon>Idiomarinaceae</taxon>
        <taxon>Pseudidiomarina</taxon>
    </lineage>
</organism>
<evidence type="ECO:0000256" key="4">
    <source>
        <dbReference type="ARBA" id="ARBA00016507"/>
    </source>
</evidence>
<comment type="subcellular location">
    <subcellularLocation>
        <location evidence="2">Cytoplasm</location>
    </subcellularLocation>
</comment>
<dbReference type="GO" id="GO:0009288">
    <property type="term" value="C:bacterial-type flagellum"/>
    <property type="evidence" value="ECO:0007669"/>
    <property type="project" value="InterPro"/>
</dbReference>
<protein>
    <recommendedName>
        <fullName evidence="4">Flagellar assembly protein FliH</fullName>
    </recommendedName>
</protein>
<evidence type="ECO:0000256" key="3">
    <source>
        <dbReference type="ARBA" id="ARBA00006602"/>
    </source>
</evidence>
<keyword evidence="12" id="KW-0282">Flagellum</keyword>
<keyword evidence="5" id="KW-0813">Transport</keyword>
<feature type="region of interest" description="Disordered" evidence="10">
    <location>
        <begin position="1"/>
        <end position="23"/>
    </location>
</feature>
<sequence>MPSFKPFQALEERPETQLAANGDWQSWDLAPLGQVKRAKRPVAPVVDEHQRQQEELAQQRQLAHQQGYDEGFAEGQAAGYQEGLEQGKQAGYEQGLQEYTQQVQQTLATLQQLVGHTDAALAGLAEHLSESLTQLALTVGRQLAGEALAANPEHIIDLIRAIITEDPLLSEKPTLLLHPSDAELVEAHLANELTTLGWHWRADASIEAGGCKVTSTSGDIDATIANRWQRIVHHVRGHHG</sequence>
<dbReference type="InterPro" id="IPR018035">
    <property type="entry name" value="Flagellar_FliH/T3SS_HrpE"/>
</dbReference>
<keyword evidence="8" id="KW-0653">Protein transport</keyword>
<dbReference type="GO" id="GO:0003774">
    <property type="term" value="F:cytoskeletal motor activity"/>
    <property type="evidence" value="ECO:0007669"/>
    <property type="project" value="InterPro"/>
</dbReference>
<evidence type="ECO:0000256" key="2">
    <source>
        <dbReference type="ARBA" id="ARBA00004496"/>
    </source>
</evidence>
<reference evidence="13" key="1">
    <citation type="submission" date="2016-10" db="EMBL/GenBank/DDBJ databases">
        <authorList>
            <person name="Varghese N."/>
            <person name="Submissions S."/>
        </authorList>
    </citation>
    <scope>NUCLEOTIDE SEQUENCE [LARGE SCALE GENOMIC DNA]</scope>
    <source>
        <strain evidence="13">CGMCC 1.10824</strain>
    </source>
</reference>
<evidence type="ECO:0000313" key="12">
    <source>
        <dbReference type="EMBL" id="SDB25303.1"/>
    </source>
</evidence>
<dbReference type="GO" id="GO:0015031">
    <property type="term" value="P:protein transport"/>
    <property type="evidence" value="ECO:0007669"/>
    <property type="project" value="UniProtKB-KW"/>
</dbReference>
<dbReference type="PANTHER" id="PTHR34982">
    <property type="entry name" value="YOP PROTEINS TRANSLOCATION PROTEIN L"/>
    <property type="match status" value="1"/>
</dbReference>
<dbReference type="STRING" id="1159017.SAMN02927930_00984"/>
<evidence type="ECO:0000256" key="8">
    <source>
        <dbReference type="ARBA" id="ARBA00022927"/>
    </source>
</evidence>
<keyword evidence="13" id="KW-1185">Reference proteome</keyword>
<dbReference type="AlphaFoldDB" id="A0A1G6BXD1"/>
<dbReference type="GO" id="GO:0071973">
    <property type="term" value="P:bacterial-type flagellum-dependent cell motility"/>
    <property type="evidence" value="ECO:0007669"/>
    <property type="project" value="InterPro"/>
</dbReference>
<dbReference type="RefSeq" id="WP_092592352.1">
    <property type="nucleotide sequence ID" value="NZ_FMXN01000004.1"/>
</dbReference>
<evidence type="ECO:0000256" key="1">
    <source>
        <dbReference type="ARBA" id="ARBA00003041"/>
    </source>
</evidence>